<name>F4PTA6_CACFS</name>
<evidence type="ECO:0000256" key="2">
    <source>
        <dbReference type="SAM" id="Phobius"/>
    </source>
</evidence>
<reference evidence="5" key="1">
    <citation type="journal article" date="2011" name="Genome Res.">
        <title>Phylogeny-wide analysis of social amoeba genomes highlights ancient origins for complex intercellular communication.</title>
        <authorList>
            <person name="Heidel A.J."/>
            <person name="Lawal H.M."/>
            <person name="Felder M."/>
            <person name="Schilde C."/>
            <person name="Helps N.R."/>
            <person name="Tunggal B."/>
            <person name="Rivero F."/>
            <person name="John U."/>
            <person name="Schleicher M."/>
            <person name="Eichinger L."/>
            <person name="Platzer M."/>
            <person name="Noegel A.A."/>
            <person name="Schaap P."/>
            <person name="Gloeckner G."/>
        </authorList>
    </citation>
    <scope>NUCLEOTIDE SEQUENCE [LARGE SCALE GENOMIC DNA]</scope>
    <source>
        <strain evidence="5">SH3</strain>
    </source>
</reference>
<evidence type="ECO:0000313" key="5">
    <source>
        <dbReference type="Proteomes" id="UP000007797"/>
    </source>
</evidence>
<keyword evidence="3" id="KW-0732">Signal</keyword>
<evidence type="ECO:0000256" key="3">
    <source>
        <dbReference type="SAM" id="SignalP"/>
    </source>
</evidence>
<proteinExistence type="predicted"/>
<protein>
    <submittedName>
        <fullName evidence="4">Uncharacterized protein</fullName>
    </submittedName>
</protein>
<dbReference type="EMBL" id="GL883010">
    <property type="protein sequence ID" value="EGG20842.1"/>
    <property type="molecule type" value="Genomic_DNA"/>
</dbReference>
<feature type="chain" id="PRO_5003320307" evidence="3">
    <location>
        <begin position="23"/>
        <end position="281"/>
    </location>
</feature>
<gene>
    <name evidence="4" type="ORF">DFA_00707</name>
</gene>
<dbReference type="Proteomes" id="UP000007797">
    <property type="component" value="Unassembled WGS sequence"/>
</dbReference>
<keyword evidence="2" id="KW-0812">Transmembrane</keyword>
<evidence type="ECO:0000313" key="4">
    <source>
        <dbReference type="EMBL" id="EGG20842.1"/>
    </source>
</evidence>
<feature type="region of interest" description="Disordered" evidence="1">
    <location>
        <begin position="222"/>
        <end position="281"/>
    </location>
</feature>
<organism evidence="4 5">
    <name type="scientific">Cavenderia fasciculata</name>
    <name type="common">Slime mold</name>
    <name type="synonym">Dictyostelium fasciculatum</name>
    <dbReference type="NCBI Taxonomy" id="261658"/>
    <lineage>
        <taxon>Eukaryota</taxon>
        <taxon>Amoebozoa</taxon>
        <taxon>Evosea</taxon>
        <taxon>Eumycetozoa</taxon>
        <taxon>Dictyostelia</taxon>
        <taxon>Acytosteliales</taxon>
        <taxon>Cavenderiaceae</taxon>
        <taxon>Cavenderia</taxon>
    </lineage>
</organism>
<keyword evidence="2" id="KW-1133">Transmembrane helix</keyword>
<keyword evidence="5" id="KW-1185">Reference proteome</keyword>
<dbReference type="AlphaFoldDB" id="F4PTA6"/>
<dbReference type="OMA" id="IGHINAQ"/>
<accession>F4PTA6</accession>
<feature type="compositionally biased region" description="Low complexity" evidence="1">
    <location>
        <begin position="244"/>
        <end position="271"/>
    </location>
</feature>
<keyword evidence="2" id="KW-0472">Membrane</keyword>
<dbReference type="KEGG" id="dfa:DFA_00707"/>
<dbReference type="GeneID" id="14874169"/>
<feature type="signal peptide" evidence="3">
    <location>
        <begin position="1"/>
        <end position="22"/>
    </location>
</feature>
<dbReference type="OrthoDB" id="10257139at2759"/>
<evidence type="ECO:0000256" key="1">
    <source>
        <dbReference type="SAM" id="MobiDB-lite"/>
    </source>
</evidence>
<dbReference type="RefSeq" id="XP_004358692.1">
    <property type="nucleotide sequence ID" value="XM_004358635.1"/>
</dbReference>
<feature type="transmembrane region" description="Helical" evidence="2">
    <location>
        <begin position="180"/>
        <end position="198"/>
    </location>
</feature>
<sequence length="281" mass="31242">MNLQITILVVVAMIMTIGHINAQTCLINNGMLPASGACLGPLQRAVVRLSSSSTNQECPPNQVRFNIDGDESRAMCGECVPGTSGIESPGMCGMNEYCNDNGVCTSLQSHPLLDSMCPQETDNNNPTLGWCGPGLHCYSHRCQVCLEGSVDNTDGKMCIKGEWTYSSWDQFKYAIDPTTLFIFIIFLLVALYIVYSLSRSLLPNAKEWKSLGRWVTKKTKKVIPTKSNNNNNSNFSTKRSITKQQQQQQQQQRDGDYNNNDNDYGQDGADGIELQDYHHHN</sequence>